<name>A0ACA9NLG6_9GLOM</name>
<organism evidence="1 2">
    <name type="scientific">Dentiscutata heterogama</name>
    <dbReference type="NCBI Taxonomy" id="1316150"/>
    <lineage>
        <taxon>Eukaryota</taxon>
        <taxon>Fungi</taxon>
        <taxon>Fungi incertae sedis</taxon>
        <taxon>Mucoromycota</taxon>
        <taxon>Glomeromycotina</taxon>
        <taxon>Glomeromycetes</taxon>
        <taxon>Diversisporales</taxon>
        <taxon>Gigasporaceae</taxon>
        <taxon>Dentiscutata</taxon>
    </lineage>
</organism>
<gene>
    <name evidence="1" type="ORF">DHETER_LOCUS9922</name>
</gene>
<proteinExistence type="predicted"/>
<accession>A0ACA9NLG6</accession>
<comment type="caution">
    <text evidence="1">The sequence shown here is derived from an EMBL/GenBank/DDBJ whole genome shotgun (WGS) entry which is preliminary data.</text>
</comment>
<dbReference type="EMBL" id="CAJVPU010018304">
    <property type="protein sequence ID" value="CAG8664950.1"/>
    <property type="molecule type" value="Genomic_DNA"/>
</dbReference>
<keyword evidence="2" id="KW-1185">Reference proteome</keyword>
<dbReference type="Proteomes" id="UP000789702">
    <property type="component" value="Unassembled WGS sequence"/>
</dbReference>
<reference evidence="1" key="1">
    <citation type="submission" date="2021-06" db="EMBL/GenBank/DDBJ databases">
        <authorList>
            <person name="Kallberg Y."/>
            <person name="Tangrot J."/>
            <person name="Rosling A."/>
        </authorList>
    </citation>
    <scope>NUCLEOTIDE SEQUENCE</scope>
    <source>
        <strain evidence="1">IL203A</strain>
    </source>
</reference>
<protein>
    <submittedName>
        <fullName evidence="1">13838_t:CDS:1</fullName>
    </submittedName>
</protein>
<evidence type="ECO:0000313" key="1">
    <source>
        <dbReference type="EMBL" id="CAG8664950.1"/>
    </source>
</evidence>
<sequence length="86" mass="9828">YLSALAFLPLAEILSAFDHIKAILHPSTNSIVKYFEETYVYRRVLRQLQNGSVLHSTLLFLPVLWSVHKLVEAGYPKTQNNRGMAQ</sequence>
<evidence type="ECO:0000313" key="2">
    <source>
        <dbReference type="Proteomes" id="UP000789702"/>
    </source>
</evidence>
<feature type="non-terminal residue" evidence="1">
    <location>
        <position position="1"/>
    </location>
</feature>